<dbReference type="EMBL" id="LR796268">
    <property type="protein sequence ID" value="CAB4133005.1"/>
    <property type="molecule type" value="Genomic_DNA"/>
</dbReference>
<protein>
    <submittedName>
        <fullName evidence="1">Uncharacterized protein</fullName>
    </submittedName>
</protein>
<proteinExistence type="predicted"/>
<reference evidence="1" key="1">
    <citation type="submission" date="2020-04" db="EMBL/GenBank/DDBJ databases">
        <authorList>
            <person name="Chiriac C."/>
            <person name="Salcher M."/>
            <person name="Ghai R."/>
            <person name="Kavagutti S V."/>
        </authorList>
    </citation>
    <scope>NUCLEOTIDE SEQUENCE</scope>
</reference>
<accession>A0A6J5LFX3</accession>
<name>A0A6J5LFX3_9CAUD</name>
<gene>
    <name evidence="1" type="ORF">UFOVP249_73</name>
</gene>
<sequence>MNELIKLLARQSGFIVDGTGTFPEFAEKTRLNCFAELLVDEVYNYLFEEAYNGDPWPDRLEVKKHFGIQT</sequence>
<organism evidence="1">
    <name type="scientific">uncultured Caudovirales phage</name>
    <dbReference type="NCBI Taxonomy" id="2100421"/>
    <lineage>
        <taxon>Viruses</taxon>
        <taxon>Duplodnaviria</taxon>
        <taxon>Heunggongvirae</taxon>
        <taxon>Uroviricota</taxon>
        <taxon>Caudoviricetes</taxon>
        <taxon>Peduoviridae</taxon>
        <taxon>Maltschvirus</taxon>
        <taxon>Maltschvirus maltsch</taxon>
    </lineage>
</organism>
<evidence type="ECO:0000313" key="1">
    <source>
        <dbReference type="EMBL" id="CAB4133005.1"/>
    </source>
</evidence>